<reference evidence="1 2" key="1">
    <citation type="submission" date="2024-02" db="EMBL/GenBank/DDBJ databases">
        <title>Winogradskyella poriferorum JCM 12885.</title>
        <authorList>
            <person name="Zhang D.-F."/>
            <person name="Fu Z.-Y."/>
        </authorList>
    </citation>
    <scope>NUCLEOTIDE SEQUENCE [LARGE SCALE GENOMIC DNA]</scope>
    <source>
        <strain evidence="1 2">JCM 12885</strain>
    </source>
</reference>
<dbReference type="RefSeq" id="WP_331808409.1">
    <property type="nucleotide sequence ID" value="NZ_JAZHOU010000001.1"/>
</dbReference>
<organism evidence="1 2">
    <name type="scientific">Winogradskyella poriferorum</name>
    <dbReference type="NCBI Taxonomy" id="307627"/>
    <lineage>
        <taxon>Bacteria</taxon>
        <taxon>Pseudomonadati</taxon>
        <taxon>Bacteroidota</taxon>
        <taxon>Flavobacteriia</taxon>
        <taxon>Flavobacteriales</taxon>
        <taxon>Flavobacteriaceae</taxon>
        <taxon>Winogradskyella</taxon>
    </lineage>
</organism>
<proteinExistence type="predicted"/>
<dbReference type="EMBL" id="JAZHOU010000001">
    <property type="protein sequence ID" value="MEF3077575.1"/>
    <property type="molecule type" value="Genomic_DNA"/>
</dbReference>
<evidence type="ECO:0000313" key="2">
    <source>
        <dbReference type="Proteomes" id="UP001356704"/>
    </source>
</evidence>
<dbReference type="Gene3D" id="3.40.50.300">
    <property type="entry name" value="P-loop containing nucleotide triphosphate hydrolases"/>
    <property type="match status" value="1"/>
</dbReference>
<dbReference type="SUPFAM" id="SSF52540">
    <property type="entry name" value="P-loop containing nucleoside triphosphate hydrolases"/>
    <property type="match status" value="1"/>
</dbReference>
<accession>A0ABU7W215</accession>
<protein>
    <recommendedName>
        <fullName evidence="3">Sulfotransferase domain-containing protein</fullName>
    </recommendedName>
</protein>
<gene>
    <name evidence="1" type="ORF">V1468_01045</name>
</gene>
<sequence>MSNIIFHIGLHKTGTTYLQREYFPQLALKYIKASEPYYKVLMGMNIVEQPVLISEENLSGRLFGGNKLEECLSTIRSIKEMYPEAKIVVGFRKHSDYILSSYKQFLHEGNALKFKDFFNFENTGVLKQEDVVFRSFIEVVQHSFEDVFIYTLDDLKAMESFHKSFSEFLGLEDASINFESKKVNSGIRTSFQTKLLYRLNYIDIKFYKMFKFKLLYSKLFKFLNITPRKICQKYLPDFGKKFMLNPNTVSEINKKFDQDWNYVLTKKSIQANKNT</sequence>
<dbReference type="Proteomes" id="UP001356704">
    <property type="component" value="Unassembled WGS sequence"/>
</dbReference>
<keyword evidence="2" id="KW-1185">Reference proteome</keyword>
<comment type="caution">
    <text evidence="1">The sequence shown here is derived from an EMBL/GenBank/DDBJ whole genome shotgun (WGS) entry which is preliminary data.</text>
</comment>
<dbReference type="InterPro" id="IPR027417">
    <property type="entry name" value="P-loop_NTPase"/>
</dbReference>
<evidence type="ECO:0000313" key="1">
    <source>
        <dbReference type="EMBL" id="MEF3077575.1"/>
    </source>
</evidence>
<evidence type="ECO:0008006" key="3">
    <source>
        <dbReference type="Google" id="ProtNLM"/>
    </source>
</evidence>
<name>A0ABU7W215_9FLAO</name>